<reference evidence="2" key="1">
    <citation type="journal article" date="2018" name="Gigascience">
        <title>Genome assembly of the Pink Ipe (Handroanthus impetiginosus, Bignoniaceae), a highly valued, ecologically keystone Neotropical timber forest tree.</title>
        <authorList>
            <person name="Silva-Junior O.B."/>
            <person name="Grattapaglia D."/>
            <person name="Novaes E."/>
            <person name="Collevatti R.G."/>
        </authorList>
    </citation>
    <scope>NUCLEOTIDE SEQUENCE [LARGE SCALE GENOMIC DNA]</scope>
    <source>
        <strain evidence="2">cv. UFG-1</strain>
    </source>
</reference>
<accession>A0A2G9HKD4</accession>
<dbReference type="GO" id="GO:0001164">
    <property type="term" value="F:RNA polymerase I core promoter sequence-specific DNA binding"/>
    <property type="evidence" value="ECO:0007669"/>
    <property type="project" value="TreeGrafter"/>
</dbReference>
<sequence>MNFTADWKSLWPISSTFCPPLLIPNKNPETPLGPLIFTPYPDSSVALLHSPDLSPHLPPSYPNLSLPRFLQINSVPSPVASVVGPQLLDYSSYFHGFNSLQILQIPDKNLIVVFFPTGENSDDVGYSLLSLKDGVLSVHSRRDNFFQVAKEGNENRHRITRLLVNPVDYCWSNETADDVSRDACNVNKRSNAVAVVGFLMVCKKYSVCWYRVGINNLCKQDEFSVCLDFLGRATCQTLKNKAVMSACWSPHFGEECLVLLENGDFLMFDVNYSCGKKGKTMFSFRRDNRVVKLVMYVSLNDKLGLEEKNGDKGLGWFGCEFSWHPRLFIAANGNEVFLVDLRSAGDCKVGSLLKLEMLSAGKDDGFLSLSRVSSDEFSFTVATRNLLLLCDVRKPLTPVLRWAHDLQNPHYMTVFELSTLRANVKDNKYKWASESGHCILLGSFWDNEFSLFCYGPDCSENGSVPSEISKFCNSRYAWGHPSSLSFSASDCNCGSCLVRKELFRASLPVWIDWREKKQLTLGFGILEPHFSAQLFSADSLGGFIMIELTSAGKLVAQHYTAAWESEKVSEVGHKRKRICLEDNLLYDRSNLEYDGVKKFQHMKFEFLNAFLKDRLAKYIVQRREKRKESHEDAHKDNLVKSESNFHQEICNKLKAFGFPRVRSSLAVLDVLKDISSPTSIHEIALRSTCATLPANMLQLAFSTYLDFNEDLEKQTEPLEFLEVPDELQVPPFPFRKPSHRSNKWSRKVRPPDTVVGPILPPHFLNILYKLRMEERKDEKELYLEETDRFSAHSQLKLQCEKVVEVVEEHVSDSDAKTQEDDFVCLGDDTEETSYETQKVKLCCHQPLAFLENPSSMGSGELGHDDYIYNTHVFRKNEELASELSAEMVGTELFDVGCPVELKFADCTIDFGQKELEAYQNLKKLDLDFQRRFKPYQDYISSGN</sequence>
<organism evidence="1 2">
    <name type="scientific">Handroanthus impetiginosus</name>
    <dbReference type="NCBI Taxonomy" id="429701"/>
    <lineage>
        <taxon>Eukaryota</taxon>
        <taxon>Viridiplantae</taxon>
        <taxon>Streptophyta</taxon>
        <taxon>Embryophyta</taxon>
        <taxon>Tracheophyta</taxon>
        <taxon>Spermatophyta</taxon>
        <taxon>Magnoliopsida</taxon>
        <taxon>eudicotyledons</taxon>
        <taxon>Gunneridae</taxon>
        <taxon>Pentapetalae</taxon>
        <taxon>asterids</taxon>
        <taxon>lamiids</taxon>
        <taxon>Lamiales</taxon>
        <taxon>Bignoniaceae</taxon>
        <taxon>Crescentiina</taxon>
        <taxon>Tabebuia alliance</taxon>
        <taxon>Handroanthus</taxon>
    </lineage>
</organism>
<comment type="caution">
    <text evidence="1">The sequence shown here is derived from an EMBL/GenBank/DDBJ whole genome shotgun (WGS) entry which is preliminary data.</text>
</comment>
<dbReference type="InterPro" id="IPR038801">
    <property type="entry name" value="TAF1C"/>
</dbReference>
<evidence type="ECO:0000313" key="1">
    <source>
        <dbReference type="EMBL" id="PIN17979.1"/>
    </source>
</evidence>
<dbReference type="AlphaFoldDB" id="A0A2G9HKD4"/>
<protein>
    <submittedName>
        <fullName evidence="1">Uncharacterized protein</fullName>
    </submittedName>
</protein>
<name>A0A2G9HKD4_9LAMI</name>
<dbReference type="STRING" id="429701.A0A2G9HKD4"/>
<proteinExistence type="predicted"/>
<dbReference type="GO" id="GO:0001650">
    <property type="term" value="C:fibrillar center"/>
    <property type="evidence" value="ECO:0007669"/>
    <property type="project" value="TreeGrafter"/>
</dbReference>
<dbReference type="PANTHER" id="PTHR15319">
    <property type="entry name" value="TATA BOX-BINDING PROTEIN ASSOCIATED FACTOR RNA POLYMERASE I SUBUNIT C"/>
    <property type="match status" value="1"/>
</dbReference>
<gene>
    <name evidence="1" type="ORF">CDL12_09363</name>
</gene>
<dbReference type="Proteomes" id="UP000231279">
    <property type="component" value="Unassembled WGS sequence"/>
</dbReference>
<dbReference type="PANTHER" id="PTHR15319:SF1">
    <property type="entry name" value="TATA BOX-BINDING PROTEIN-ASSOCIATED FACTOR RNA POLYMERASE I SUBUNIT C"/>
    <property type="match status" value="1"/>
</dbReference>
<dbReference type="OrthoDB" id="2382881at2759"/>
<dbReference type="EMBL" id="NKXS01001563">
    <property type="protein sequence ID" value="PIN17979.1"/>
    <property type="molecule type" value="Genomic_DNA"/>
</dbReference>
<keyword evidence="2" id="KW-1185">Reference proteome</keyword>
<evidence type="ECO:0000313" key="2">
    <source>
        <dbReference type="Proteomes" id="UP000231279"/>
    </source>
</evidence>